<sequence length="313" mass="32725">MTRHSAARRASPTLPTRCGVTLRRSACGLACAAVLAAHATENGLTTAAAGAEGFLAGALPPAGLYGLVYVNHYSATRFNGGDGQAAIPGFSVKADAVVGRLLYMAQGEVLGGQPGIYGVLPVAKVSLEAAGASGSHTGLGDVEIGPLVAWHHSPQLHTAAALAVVLPTGDYDKTRMVNTGNHITTWRPVFVASYLGATVDASAKITYSINGKNSATDYQSGNYWHADFNLGARVAPQWQLGLQGYLIRQTGDDEQAGAKVADGMRTRVTALGPALRWQANPASPSLEVRWQQESGARWHSQGNALWLKAVMAL</sequence>
<feature type="signal peptide" evidence="1">
    <location>
        <begin position="1"/>
        <end position="39"/>
    </location>
</feature>
<evidence type="ECO:0000313" key="3">
    <source>
        <dbReference type="Proteomes" id="UP000484255"/>
    </source>
</evidence>
<dbReference type="EMBL" id="JAAGOH010000036">
    <property type="protein sequence ID" value="NDY93445.1"/>
    <property type="molecule type" value="Genomic_DNA"/>
</dbReference>
<comment type="caution">
    <text evidence="2">The sequence shown here is derived from an EMBL/GenBank/DDBJ whole genome shotgun (WGS) entry which is preliminary data.</text>
</comment>
<reference evidence="2 3" key="1">
    <citation type="submission" date="2020-02" db="EMBL/GenBank/DDBJ databases">
        <title>Ideonella bacterium strain TBM-1.</title>
        <authorList>
            <person name="Chen W.-M."/>
        </authorList>
    </citation>
    <scope>NUCLEOTIDE SEQUENCE [LARGE SCALE GENOMIC DNA]</scope>
    <source>
        <strain evidence="2 3">TBM-1</strain>
    </source>
</reference>
<dbReference type="Proteomes" id="UP000484255">
    <property type="component" value="Unassembled WGS sequence"/>
</dbReference>
<organism evidence="2 3">
    <name type="scientific">Ideonella livida</name>
    <dbReference type="NCBI Taxonomy" id="2707176"/>
    <lineage>
        <taxon>Bacteria</taxon>
        <taxon>Pseudomonadati</taxon>
        <taxon>Pseudomonadota</taxon>
        <taxon>Betaproteobacteria</taxon>
        <taxon>Burkholderiales</taxon>
        <taxon>Sphaerotilaceae</taxon>
        <taxon>Ideonella</taxon>
    </lineage>
</organism>
<keyword evidence="3" id="KW-1185">Reference proteome</keyword>
<name>A0A7C9TNG1_9BURK</name>
<gene>
    <name evidence="2" type="ORF">G3A44_19830</name>
</gene>
<feature type="chain" id="PRO_5028891955" evidence="1">
    <location>
        <begin position="40"/>
        <end position="313"/>
    </location>
</feature>
<proteinExistence type="predicted"/>
<evidence type="ECO:0000313" key="2">
    <source>
        <dbReference type="EMBL" id="NDY93445.1"/>
    </source>
</evidence>
<dbReference type="InterPro" id="IPR025737">
    <property type="entry name" value="FApF"/>
</dbReference>
<protein>
    <submittedName>
        <fullName evidence="2">Phenol degradation protein meta</fullName>
    </submittedName>
</protein>
<keyword evidence="1" id="KW-0732">Signal</keyword>
<dbReference type="Pfam" id="PF13557">
    <property type="entry name" value="Phenol_MetA_deg"/>
    <property type="match status" value="1"/>
</dbReference>
<dbReference type="AlphaFoldDB" id="A0A7C9TNG1"/>
<evidence type="ECO:0000256" key="1">
    <source>
        <dbReference type="SAM" id="SignalP"/>
    </source>
</evidence>
<accession>A0A7C9TNG1</accession>
<dbReference type="RefSeq" id="WP_163459483.1">
    <property type="nucleotide sequence ID" value="NZ_JAAGOH010000036.1"/>
</dbReference>